<dbReference type="AlphaFoldDB" id="A0A2M7U3E1"/>
<dbReference type="CDD" id="cd00643">
    <property type="entry name" value="HMG-CoA_reductase_classI"/>
    <property type="match status" value="1"/>
</dbReference>
<dbReference type="Proteomes" id="UP000230027">
    <property type="component" value="Unassembled WGS sequence"/>
</dbReference>
<keyword evidence="3" id="KW-0521">NADP</keyword>
<evidence type="ECO:0000256" key="4">
    <source>
        <dbReference type="ARBA" id="ARBA00023002"/>
    </source>
</evidence>
<dbReference type="PANTHER" id="PTHR10572">
    <property type="entry name" value="3-HYDROXY-3-METHYLGLUTARYL-COENZYME A REDUCTASE"/>
    <property type="match status" value="1"/>
</dbReference>
<organism evidence="5 6">
    <name type="scientific">Candidatus Roizmanbacteria bacterium CG_4_10_14_0_2_um_filter_36_9</name>
    <dbReference type="NCBI Taxonomy" id="1974823"/>
    <lineage>
        <taxon>Bacteria</taxon>
        <taxon>Candidatus Roizmaniibacteriota</taxon>
    </lineage>
</organism>
<dbReference type="Gene3D" id="3.30.70.420">
    <property type="entry name" value="Hydroxymethylglutaryl-CoA reductase, class I/II, NAD/NADP-binding domain"/>
    <property type="match status" value="1"/>
</dbReference>
<comment type="caution">
    <text evidence="5">The sequence shown here is derived from an EMBL/GenBank/DDBJ whole genome shotgun (WGS) entry which is preliminary data.</text>
</comment>
<dbReference type="SUPFAM" id="SSF56542">
    <property type="entry name" value="Substrate-binding domain of HMG-CoA reductase"/>
    <property type="match status" value="1"/>
</dbReference>
<dbReference type="Gene3D" id="3.90.770.10">
    <property type="entry name" value="3-hydroxy-3-methylglutaryl-coenzyme A Reductase, Chain A, domain 2"/>
    <property type="match status" value="1"/>
</dbReference>
<dbReference type="Pfam" id="PF00368">
    <property type="entry name" value="HMG-CoA_red"/>
    <property type="match status" value="1"/>
</dbReference>
<dbReference type="InterPro" id="IPR023074">
    <property type="entry name" value="HMG_CoA_Rdtase_cat_sf"/>
</dbReference>
<dbReference type="PANTHER" id="PTHR10572:SF24">
    <property type="entry name" value="3-HYDROXY-3-METHYLGLUTARYL-COENZYME A REDUCTASE"/>
    <property type="match status" value="1"/>
</dbReference>
<accession>A0A2M7U3E1</accession>
<name>A0A2M7U3E1_9BACT</name>
<evidence type="ECO:0000256" key="2">
    <source>
        <dbReference type="ARBA" id="ARBA00012999"/>
    </source>
</evidence>
<dbReference type="InterPro" id="IPR009023">
    <property type="entry name" value="HMG_CoA_Rdtase_NAD(P)-bd_sf"/>
</dbReference>
<sequence length="382" mass="41056">MFMSVISQMDQKTRKEVIEKNIDVSLKNIGNVFCDDEKNVHCENLIGAISIPLGVAGPLLINQSSSKFGRTTVQIEKLIPIATTEGALVASINRGCKVINEAGGISTYIEQVGVTRGVIFRTKGINESEKVKKWFNVNFNEISEVARSSSSHLKLNEIDAQSIGRSLYVRFSFDTDQAMGMNMATIAADKIASFINEKKNIKVLAVAGNYDTDKKPSWLNMIKGRGRKISSEIIISNQIVSKNLHTNPKRIVEVVKHKCWGGSILSGSLGFNAQYANIVAGVFLATGQDSAHIVEGSLGITSADVLDDGSLYFSVYLPDILLGVVGGGTKLKTQTEARALAKVLTSDDLAELLAGAVLAGELSLIASIAENSLASAHKKLGR</sequence>
<evidence type="ECO:0000313" key="6">
    <source>
        <dbReference type="Proteomes" id="UP000230027"/>
    </source>
</evidence>
<dbReference type="EC" id="1.1.1.34" evidence="2"/>
<evidence type="ECO:0000256" key="3">
    <source>
        <dbReference type="ARBA" id="ARBA00022857"/>
    </source>
</evidence>
<keyword evidence="4" id="KW-0560">Oxidoreductase</keyword>
<protein>
    <recommendedName>
        <fullName evidence="2">hydroxymethylglutaryl-CoA reductase (NADPH)</fullName>
        <ecNumber evidence="2">1.1.1.34</ecNumber>
    </recommendedName>
</protein>
<dbReference type="GO" id="GO:0008299">
    <property type="term" value="P:isoprenoid biosynthetic process"/>
    <property type="evidence" value="ECO:0007669"/>
    <property type="project" value="InterPro"/>
</dbReference>
<dbReference type="PRINTS" id="PR00071">
    <property type="entry name" value="HMGCOARDTASE"/>
</dbReference>
<dbReference type="GO" id="GO:0016126">
    <property type="term" value="P:sterol biosynthetic process"/>
    <property type="evidence" value="ECO:0007669"/>
    <property type="project" value="TreeGrafter"/>
</dbReference>
<dbReference type="InterPro" id="IPR009029">
    <property type="entry name" value="HMG_CoA_Rdtase_sub-bd_dom_sf"/>
</dbReference>
<dbReference type="InterPro" id="IPR002202">
    <property type="entry name" value="HMG_CoA_Rdtase"/>
</dbReference>
<dbReference type="PROSITE" id="PS00318">
    <property type="entry name" value="HMG_COA_REDUCTASE_2"/>
    <property type="match status" value="1"/>
</dbReference>
<proteinExistence type="inferred from homology"/>
<dbReference type="SUPFAM" id="SSF55035">
    <property type="entry name" value="NAD-binding domain of HMG-CoA reductase"/>
    <property type="match status" value="1"/>
</dbReference>
<dbReference type="InterPro" id="IPR023076">
    <property type="entry name" value="HMG_CoA_Rdtase_CS"/>
</dbReference>
<dbReference type="PROSITE" id="PS50065">
    <property type="entry name" value="HMG_COA_REDUCTASE_4"/>
    <property type="match status" value="1"/>
</dbReference>
<gene>
    <name evidence="5" type="ORF">COY14_03300</name>
</gene>
<evidence type="ECO:0000313" key="5">
    <source>
        <dbReference type="EMBL" id="PIZ65000.1"/>
    </source>
</evidence>
<dbReference type="EMBL" id="PFOD01000065">
    <property type="protein sequence ID" value="PIZ65000.1"/>
    <property type="molecule type" value="Genomic_DNA"/>
</dbReference>
<evidence type="ECO:0000256" key="1">
    <source>
        <dbReference type="ARBA" id="ARBA00007661"/>
    </source>
</evidence>
<dbReference type="GO" id="GO:0004420">
    <property type="term" value="F:hydroxymethylglutaryl-CoA reductase (NADPH) activity"/>
    <property type="evidence" value="ECO:0007669"/>
    <property type="project" value="UniProtKB-EC"/>
</dbReference>
<comment type="similarity">
    <text evidence="1">Belongs to the HMG-CoA reductase family.</text>
</comment>
<dbReference type="GO" id="GO:0015936">
    <property type="term" value="P:coenzyme A metabolic process"/>
    <property type="evidence" value="ECO:0007669"/>
    <property type="project" value="InterPro"/>
</dbReference>
<reference evidence="6" key="1">
    <citation type="submission" date="2017-09" db="EMBL/GenBank/DDBJ databases">
        <title>Depth-based differentiation of microbial function through sediment-hosted aquifers and enrichment of novel symbionts in the deep terrestrial subsurface.</title>
        <authorList>
            <person name="Probst A.J."/>
            <person name="Ladd B."/>
            <person name="Jarett J.K."/>
            <person name="Geller-Mcgrath D.E."/>
            <person name="Sieber C.M.K."/>
            <person name="Emerson J.B."/>
            <person name="Anantharaman K."/>
            <person name="Thomas B.C."/>
            <person name="Malmstrom R."/>
            <person name="Stieglmeier M."/>
            <person name="Klingl A."/>
            <person name="Woyke T."/>
            <person name="Ryan C.M."/>
            <person name="Banfield J.F."/>
        </authorList>
    </citation>
    <scope>NUCLEOTIDE SEQUENCE [LARGE SCALE GENOMIC DNA]</scope>
</reference>
<dbReference type="InterPro" id="IPR004554">
    <property type="entry name" value="HMG_CoA_Rdtase_eu_arc"/>
</dbReference>